<organism evidence="2 3">
    <name type="scientific">Tropicimonas aquimaris</name>
    <dbReference type="NCBI Taxonomy" id="914152"/>
    <lineage>
        <taxon>Bacteria</taxon>
        <taxon>Pseudomonadati</taxon>
        <taxon>Pseudomonadota</taxon>
        <taxon>Alphaproteobacteria</taxon>
        <taxon>Rhodobacterales</taxon>
        <taxon>Roseobacteraceae</taxon>
        <taxon>Tropicimonas</taxon>
    </lineage>
</organism>
<sequence>MTHRKLLLFIALALAVAPQVSVGQTVQRMSTASGLSAIGPGPTFEVWTRAGMGKTDYFCAAGDFAKRRLGADNSDYLTVVGGRAPSKYANNREAYTFALGPSGPSSSVVEMGAGPRSGQTITVRQARVLCSQARVNQQRGR</sequence>
<comment type="caution">
    <text evidence="2">The sequence shown here is derived from an EMBL/GenBank/DDBJ whole genome shotgun (WGS) entry which is preliminary data.</text>
</comment>
<accession>A0ABW3INE5</accession>
<proteinExistence type="predicted"/>
<feature type="chain" id="PRO_5046833060" evidence="1">
    <location>
        <begin position="23"/>
        <end position="141"/>
    </location>
</feature>
<protein>
    <submittedName>
        <fullName evidence="2">Uncharacterized protein</fullName>
    </submittedName>
</protein>
<gene>
    <name evidence="2" type="ORF">ACFQ2S_08170</name>
</gene>
<keyword evidence="1" id="KW-0732">Signal</keyword>
<dbReference type="Proteomes" id="UP001597108">
    <property type="component" value="Unassembled WGS sequence"/>
</dbReference>
<dbReference type="RefSeq" id="WP_386073954.1">
    <property type="nucleotide sequence ID" value="NZ_JBHTJT010000008.1"/>
</dbReference>
<keyword evidence="3" id="KW-1185">Reference proteome</keyword>
<dbReference type="EMBL" id="JBHTJT010000008">
    <property type="protein sequence ID" value="MFD0979627.1"/>
    <property type="molecule type" value="Genomic_DNA"/>
</dbReference>
<feature type="signal peptide" evidence="1">
    <location>
        <begin position="1"/>
        <end position="22"/>
    </location>
</feature>
<reference evidence="3" key="1">
    <citation type="journal article" date="2019" name="Int. J. Syst. Evol. Microbiol.">
        <title>The Global Catalogue of Microorganisms (GCM) 10K type strain sequencing project: providing services to taxonomists for standard genome sequencing and annotation.</title>
        <authorList>
            <consortium name="The Broad Institute Genomics Platform"/>
            <consortium name="The Broad Institute Genome Sequencing Center for Infectious Disease"/>
            <person name="Wu L."/>
            <person name="Ma J."/>
        </authorList>
    </citation>
    <scope>NUCLEOTIDE SEQUENCE [LARGE SCALE GENOMIC DNA]</scope>
    <source>
        <strain evidence="3">CCUG 60524</strain>
    </source>
</reference>
<name>A0ABW3INE5_9RHOB</name>
<evidence type="ECO:0000313" key="2">
    <source>
        <dbReference type="EMBL" id="MFD0979627.1"/>
    </source>
</evidence>
<evidence type="ECO:0000256" key="1">
    <source>
        <dbReference type="SAM" id="SignalP"/>
    </source>
</evidence>
<evidence type="ECO:0000313" key="3">
    <source>
        <dbReference type="Proteomes" id="UP001597108"/>
    </source>
</evidence>